<dbReference type="STRING" id="637679.GCA_001550055_01036"/>
<dbReference type="AlphaFoldDB" id="A0A1G6XVG5"/>
<dbReference type="EMBL" id="FNAK01000003">
    <property type="protein sequence ID" value="SDD81366.1"/>
    <property type="molecule type" value="Genomic_DNA"/>
</dbReference>
<organism evidence="2 3">
    <name type="scientific">Kordiimonas lacus</name>
    <dbReference type="NCBI Taxonomy" id="637679"/>
    <lineage>
        <taxon>Bacteria</taxon>
        <taxon>Pseudomonadati</taxon>
        <taxon>Pseudomonadota</taxon>
        <taxon>Alphaproteobacteria</taxon>
        <taxon>Kordiimonadales</taxon>
        <taxon>Kordiimonadaceae</taxon>
        <taxon>Kordiimonas</taxon>
    </lineage>
</organism>
<name>A0A1G6XVG5_9PROT</name>
<feature type="transmembrane region" description="Helical" evidence="1">
    <location>
        <begin position="15"/>
        <end position="43"/>
    </location>
</feature>
<evidence type="ECO:0000256" key="1">
    <source>
        <dbReference type="SAM" id="Phobius"/>
    </source>
</evidence>
<dbReference type="RefSeq" id="WP_068301778.1">
    <property type="nucleotide sequence ID" value="NZ_FNAK01000003.1"/>
</dbReference>
<dbReference type="Proteomes" id="UP000183685">
    <property type="component" value="Unassembled WGS sequence"/>
</dbReference>
<evidence type="ECO:0000313" key="3">
    <source>
        <dbReference type="Proteomes" id="UP000183685"/>
    </source>
</evidence>
<proteinExistence type="predicted"/>
<keyword evidence="1" id="KW-0812">Transmembrane</keyword>
<gene>
    <name evidence="2" type="ORF">SAMN04488071_1355</name>
</gene>
<evidence type="ECO:0000313" key="2">
    <source>
        <dbReference type="EMBL" id="SDD81366.1"/>
    </source>
</evidence>
<accession>A0A1G6XVG5</accession>
<keyword evidence="1" id="KW-0472">Membrane</keyword>
<keyword evidence="1" id="KW-1133">Transmembrane helix</keyword>
<keyword evidence="3" id="KW-1185">Reference proteome</keyword>
<reference evidence="2 3" key="1">
    <citation type="submission" date="2016-10" db="EMBL/GenBank/DDBJ databases">
        <authorList>
            <person name="de Groot N.N."/>
        </authorList>
    </citation>
    <scope>NUCLEOTIDE SEQUENCE [LARGE SCALE GENOMIC DNA]</scope>
    <source>
        <strain evidence="2 3">CGMCC 1.9109</strain>
    </source>
</reference>
<sequence>MLPDCALCVAHEQGFWVLVASILVPLAAAVFGLLVLTGVVVLMRDRADMTLQSGINLYFIKIKELKLSQVKLNPLIGLLIIGATWHFSGQWYSVLLDNTRHIAFDISSAPVSLARVKEKQQSEGRTLLDISDAPQDLMIKGDFGGRCLAVVALNICQKYSSDLVCDWNYTSPRVTIRARD</sequence>
<protein>
    <submittedName>
        <fullName evidence="2">Uncharacterized protein</fullName>
    </submittedName>
</protein>